<dbReference type="EMBL" id="OU963862">
    <property type="protein sequence ID" value="CAH0381939.1"/>
    <property type="molecule type" value="Genomic_DNA"/>
</dbReference>
<dbReference type="Proteomes" id="UP001152759">
    <property type="component" value="Chromosome 1"/>
</dbReference>
<dbReference type="SMART" id="SM00249">
    <property type="entry name" value="PHD"/>
    <property type="match status" value="1"/>
</dbReference>
<reference evidence="7" key="1">
    <citation type="submission" date="2021-12" db="EMBL/GenBank/DDBJ databases">
        <authorList>
            <person name="King R."/>
        </authorList>
    </citation>
    <scope>NUCLEOTIDE SEQUENCE</scope>
</reference>
<keyword evidence="1" id="KW-0479">Metal-binding</keyword>
<name>A0A9P0EWE2_BEMTA</name>
<dbReference type="GO" id="GO:0061630">
    <property type="term" value="F:ubiquitin protein ligase activity"/>
    <property type="evidence" value="ECO:0007669"/>
    <property type="project" value="InterPro"/>
</dbReference>
<evidence type="ECO:0000259" key="6">
    <source>
        <dbReference type="PROSITE" id="PS51157"/>
    </source>
</evidence>
<evidence type="ECO:0000256" key="3">
    <source>
        <dbReference type="ARBA" id="ARBA00022833"/>
    </source>
</evidence>
<proteinExistence type="predicted"/>
<keyword evidence="3" id="KW-0862">Zinc</keyword>
<dbReference type="InterPro" id="IPR047506">
    <property type="entry name" value="UBR7-like_UBR-box"/>
</dbReference>
<evidence type="ECO:0000256" key="5">
    <source>
        <dbReference type="SAM" id="MobiDB-lite"/>
    </source>
</evidence>
<evidence type="ECO:0000256" key="1">
    <source>
        <dbReference type="ARBA" id="ARBA00022723"/>
    </source>
</evidence>
<dbReference type="PROSITE" id="PS51157">
    <property type="entry name" value="ZF_UBR"/>
    <property type="match status" value="1"/>
</dbReference>
<evidence type="ECO:0000313" key="7">
    <source>
        <dbReference type="EMBL" id="CAH0381939.1"/>
    </source>
</evidence>
<evidence type="ECO:0000256" key="2">
    <source>
        <dbReference type="ARBA" id="ARBA00022771"/>
    </source>
</evidence>
<evidence type="ECO:0000256" key="4">
    <source>
        <dbReference type="PROSITE-ProRule" id="PRU00508"/>
    </source>
</evidence>
<dbReference type="InterPro" id="IPR003126">
    <property type="entry name" value="Znf_UBR"/>
</dbReference>
<organism evidence="7 8">
    <name type="scientific">Bemisia tabaci</name>
    <name type="common">Sweetpotato whitefly</name>
    <name type="synonym">Aleurodes tabaci</name>
    <dbReference type="NCBI Taxonomy" id="7038"/>
    <lineage>
        <taxon>Eukaryota</taxon>
        <taxon>Metazoa</taxon>
        <taxon>Ecdysozoa</taxon>
        <taxon>Arthropoda</taxon>
        <taxon>Hexapoda</taxon>
        <taxon>Insecta</taxon>
        <taxon>Pterygota</taxon>
        <taxon>Neoptera</taxon>
        <taxon>Paraneoptera</taxon>
        <taxon>Hemiptera</taxon>
        <taxon>Sternorrhyncha</taxon>
        <taxon>Aleyrodoidea</taxon>
        <taxon>Aleyrodidae</taxon>
        <taxon>Aleyrodinae</taxon>
        <taxon>Bemisia</taxon>
    </lineage>
</organism>
<dbReference type="GO" id="GO:0005737">
    <property type="term" value="C:cytoplasm"/>
    <property type="evidence" value="ECO:0007669"/>
    <property type="project" value="TreeGrafter"/>
</dbReference>
<dbReference type="Gene3D" id="3.30.40.10">
    <property type="entry name" value="Zinc/RING finger domain, C3HC4 (zinc finger)"/>
    <property type="match status" value="1"/>
</dbReference>
<dbReference type="InterPro" id="IPR040204">
    <property type="entry name" value="UBR7"/>
</dbReference>
<dbReference type="InterPro" id="IPR013083">
    <property type="entry name" value="Znf_RING/FYVE/PHD"/>
</dbReference>
<dbReference type="InterPro" id="IPR011011">
    <property type="entry name" value="Znf_FYVE_PHD"/>
</dbReference>
<dbReference type="AlphaFoldDB" id="A0A9P0EWE2"/>
<feature type="compositionally biased region" description="Polar residues" evidence="5">
    <location>
        <begin position="278"/>
        <end position="292"/>
    </location>
</feature>
<evidence type="ECO:0000313" key="8">
    <source>
        <dbReference type="Proteomes" id="UP001152759"/>
    </source>
</evidence>
<feature type="zinc finger region" description="UBR-type" evidence="4">
    <location>
        <begin position="50"/>
        <end position="123"/>
    </location>
</feature>
<feature type="region of interest" description="Disordered" evidence="5">
    <location>
        <begin position="253"/>
        <end position="292"/>
    </location>
</feature>
<dbReference type="InterPro" id="IPR001965">
    <property type="entry name" value="Znf_PHD"/>
</dbReference>
<dbReference type="SMART" id="SM00396">
    <property type="entry name" value="ZnF_UBR1"/>
    <property type="match status" value="1"/>
</dbReference>
<protein>
    <recommendedName>
        <fullName evidence="6">UBR-type domain-containing protein</fullName>
    </recommendedName>
</protein>
<feature type="domain" description="UBR-type" evidence="6">
    <location>
        <begin position="50"/>
        <end position="123"/>
    </location>
</feature>
<dbReference type="CDD" id="cd15542">
    <property type="entry name" value="PHD_UBR7"/>
    <property type="match status" value="1"/>
</dbReference>
<dbReference type="Pfam" id="PF02207">
    <property type="entry name" value="zf-UBR"/>
    <property type="match status" value="1"/>
</dbReference>
<dbReference type="CDD" id="cd19677">
    <property type="entry name" value="UBR-box_UBR7"/>
    <property type="match status" value="1"/>
</dbReference>
<gene>
    <name evidence="7" type="ORF">BEMITA_LOCUS1540</name>
</gene>
<dbReference type="GO" id="GO:0008270">
    <property type="term" value="F:zinc ion binding"/>
    <property type="evidence" value="ECO:0007669"/>
    <property type="project" value="UniProtKB-KW"/>
</dbReference>
<dbReference type="PANTHER" id="PTHR13513">
    <property type="entry name" value="E3 UBIQUITIN-PROTEIN LIGASE UBR7"/>
    <property type="match status" value="1"/>
</dbReference>
<keyword evidence="8" id="KW-1185">Reference proteome</keyword>
<keyword evidence="2" id="KW-0863">Zinc-finger</keyword>
<sequence length="440" mass="49827">MADTDEPSVSGKNSNEIVDESNSVTMLEVLAAEKALEEDANAVLGDSDEKNCTYPQGYIKRQALYACLTCTPPDSGRKAGVCLACSYHCHEDHELVELYTKRNFRCDCGTQVFNGKKCSLLADKPLEPNEKNSYNQNFIGLYCSCNRPYPDPEDDTEDVMIQCIICEDWYHFRHLNTEMNSSTDYSEMICETCVRRNPFLLRYVDLHVNKQEINVDITSVSPIPNPKSVVANVDNPENLPPNEQTVDKETITGAQVETDDSEKQVEVTTEVEGPISSLDKNLTDGTSSSAESAETIPAVVSNCILPVESNELPKIKTLFFNSDWRKQLCKCNNCSMLYKSEGVEFLTDEGDTVLAYEERGKSKEREGQYEQGLRALSSLDRIQQVEALTEYNELKNNLSEYLKKFVENKKIVREEDIKEFFSGLAERKKRKVEPPPYYCR</sequence>
<dbReference type="KEGG" id="btab:109035746"/>
<dbReference type="PANTHER" id="PTHR13513:SF9">
    <property type="entry name" value="E3 UBIQUITIN-PROTEIN LIGASE UBR7-RELATED"/>
    <property type="match status" value="1"/>
</dbReference>
<dbReference type="SUPFAM" id="SSF57903">
    <property type="entry name" value="FYVE/PHD zinc finger"/>
    <property type="match status" value="1"/>
</dbReference>
<accession>A0A9P0EWE2</accession>